<evidence type="ECO:0000313" key="2">
    <source>
        <dbReference type="EMBL" id="WOE75303.1"/>
    </source>
</evidence>
<feature type="transmembrane region" description="Helical" evidence="1">
    <location>
        <begin position="121"/>
        <end position="138"/>
    </location>
</feature>
<dbReference type="GO" id="GO:0015097">
    <property type="term" value="F:mercury ion transmembrane transporter activity"/>
    <property type="evidence" value="ECO:0007669"/>
    <property type="project" value="InterPro"/>
</dbReference>
<keyword evidence="3" id="KW-1185">Reference proteome</keyword>
<feature type="transmembrane region" description="Helical" evidence="1">
    <location>
        <begin position="35"/>
        <end position="56"/>
    </location>
</feature>
<organism evidence="2 3">
    <name type="scientific">Alterisphingorhabdus coralli</name>
    <dbReference type="NCBI Taxonomy" id="3071408"/>
    <lineage>
        <taxon>Bacteria</taxon>
        <taxon>Pseudomonadati</taxon>
        <taxon>Pseudomonadota</taxon>
        <taxon>Alphaproteobacteria</taxon>
        <taxon>Sphingomonadales</taxon>
        <taxon>Sphingomonadaceae</taxon>
        <taxon>Alterisphingorhabdus (ex Yan et al. 2024)</taxon>
    </lineage>
</organism>
<evidence type="ECO:0000313" key="3">
    <source>
        <dbReference type="Proteomes" id="UP001302429"/>
    </source>
</evidence>
<feature type="transmembrane region" description="Helical" evidence="1">
    <location>
        <begin position="94"/>
        <end position="115"/>
    </location>
</feature>
<dbReference type="RefSeq" id="WP_317082093.1">
    <property type="nucleotide sequence ID" value="NZ_CP136594.1"/>
</dbReference>
<dbReference type="AlphaFoldDB" id="A0AA97I1E5"/>
<keyword evidence="1" id="KW-0472">Membrane</keyword>
<dbReference type="InterPro" id="IPR004891">
    <property type="entry name" value="Mercury-R_MerC"/>
</dbReference>
<name>A0AA97I1E5_9SPHN</name>
<gene>
    <name evidence="2" type="ORF">RB602_00885</name>
</gene>
<dbReference type="GO" id="GO:0016020">
    <property type="term" value="C:membrane"/>
    <property type="evidence" value="ECO:0007669"/>
    <property type="project" value="InterPro"/>
</dbReference>
<dbReference type="Proteomes" id="UP001302429">
    <property type="component" value="Chromosome"/>
</dbReference>
<feature type="transmembrane region" description="Helical" evidence="1">
    <location>
        <begin position="68"/>
        <end position="87"/>
    </location>
</feature>
<proteinExistence type="predicted"/>
<reference evidence="2 3" key="1">
    <citation type="submission" date="2023-10" db="EMBL/GenBank/DDBJ databases">
        <title>Complete genome sequence of a Sphingomonadaceae bacterium.</title>
        <authorList>
            <person name="Yan C."/>
        </authorList>
    </citation>
    <scope>NUCLEOTIDE SEQUENCE [LARGE SCALE GENOMIC DNA]</scope>
    <source>
        <strain evidence="2 3">SCSIO 66989</strain>
    </source>
</reference>
<accession>A0AA97I1E5</accession>
<keyword evidence="1" id="KW-1133">Transmembrane helix</keyword>
<keyword evidence="1" id="KW-0812">Transmembrane</keyword>
<dbReference type="Pfam" id="PF03203">
    <property type="entry name" value="MerC"/>
    <property type="match status" value="1"/>
</dbReference>
<dbReference type="KEGG" id="acoa:RB602_00885"/>
<evidence type="ECO:0000256" key="1">
    <source>
        <dbReference type="SAM" id="Phobius"/>
    </source>
</evidence>
<dbReference type="EMBL" id="CP136594">
    <property type="protein sequence ID" value="WOE75303.1"/>
    <property type="molecule type" value="Genomic_DNA"/>
</dbReference>
<protein>
    <submittedName>
        <fullName evidence="2">MerC domain-containing protein</fullName>
    </submittedName>
</protein>
<sequence length="143" mass="14397">MASAPRPQSATVTAPLSEGTKAMQLMASGGGLDKLAIALSGLCAVHCLVSAILLALLASAGGVFFDHIVHEIGLGVASILAAIAFVSGFMRHRLIAPLTLGGIGIAVMAGALQLHDHGGEIIGTLIGVTILSLGHYLNRRAVA</sequence>